<dbReference type="SUPFAM" id="SSF52540">
    <property type="entry name" value="P-loop containing nucleoside triphosphate hydrolases"/>
    <property type="match status" value="1"/>
</dbReference>
<keyword evidence="1" id="KW-0547">Nucleotide-binding</keyword>
<dbReference type="PROSITE" id="PS51710">
    <property type="entry name" value="G_OBG"/>
    <property type="match status" value="1"/>
</dbReference>
<sequence length="56" mass="6558">MDISETCGYTLEEQLNLFNNIKVLFTNKPLIIALNKIDIKRLDELSPEKRAVFEQF</sequence>
<dbReference type="Proteomes" id="UP000681720">
    <property type="component" value="Unassembled WGS sequence"/>
</dbReference>
<dbReference type="InterPro" id="IPR027417">
    <property type="entry name" value="P-loop_NTPase"/>
</dbReference>
<dbReference type="Pfam" id="PF06858">
    <property type="entry name" value="NOG1"/>
    <property type="match status" value="1"/>
</dbReference>
<gene>
    <name evidence="3" type="ORF">GIL414_LOCUS50974</name>
</gene>
<comment type="caution">
    <text evidence="3">The sequence shown here is derived from an EMBL/GenBank/DDBJ whole genome shotgun (WGS) entry which is preliminary data.</text>
</comment>
<feature type="domain" description="OBG-type G" evidence="2">
    <location>
        <begin position="1"/>
        <end position="56"/>
    </location>
</feature>
<proteinExistence type="predicted"/>
<reference evidence="3" key="1">
    <citation type="submission" date="2021-02" db="EMBL/GenBank/DDBJ databases">
        <authorList>
            <person name="Nowell W R."/>
        </authorList>
    </citation>
    <scope>NUCLEOTIDE SEQUENCE</scope>
</reference>
<dbReference type="GO" id="GO:0005525">
    <property type="term" value="F:GTP binding"/>
    <property type="evidence" value="ECO:0007669"/>
    <property type="project" value="InterPro"/>
</dbReference>
<dbReference type="PANTHER" id="PTHR45759">
    <property type="entry name" value="NUCLEOLAR GTP-BINDING PROTEIN 1"/>
    <property type="match status" value="1"/>
</dbReference>
<organism evidence="3 4">
    <name type="scientific">Rotaria magnacalcarata</name>
    <dbReference type="NCBI Taxonomy" id="392030"/>
    <lineage>
        <taxon>Eukaryota</taxon>
        <taxon>Metazoa</taxon>
        <taxon>Spiralia</taxon>
        <taxon>Gnathifera</taxon>
        <taxon>Rotifera</taxon>
        <taxon>Eurotatoria</taxon>
        <taxon>Bdelloidea</taxon>
        <taxon>Philodinida</taxon>
        <taxon>Philodinidae</taxon>
        <taxon>Rotaria</taxon>
    </lineage>
</organism>
<evidence type="ECO:0000256" key="1">
    <source>
        <dbReference type="ARBA" id="ARBA00022741"/>
    </source>
</evidence>
<protein>
    <recommendedName>
        <fullName evidence="2">OBG-type G domain-containing protein</fullName>
    </recommendedName>
</protein>
<feature type="non-terminal residue" evidence="3">
    <location>
        <position position="1"/>
    </location>
</feature>
<name>A0A8S3CIQ4_9BILA</name>
<dbReference type="InterPro" id="IPR031167">
    <property type="entry name" value="G_OBG"/>
</dbReference>
<evidence type="ECO:0000259" key="2">
    <source>
        <dbReference type="PROSITE" id="PS51710"/>
    </source>
</evidence>
<dbReference type="AlphaFoldDB" id="A0A8S3CIQ4"/>
<evidence type="ECO:0000313" key="3">
    <source>
        <dbReference type="EMBL" id="CAF4883632.1"/>
    </source>
</evidence>
<evidence type="ECO:0000313" key="4">
    <source>
        <dbReference type="Proteomes" id="UP000681720"/>
    </source>
</evidence>
<dbReference type="InterPro" id="IPR010674">
    <property type="entry name" value="NOG1_Rossman_fold_dom"/>
</dbReference>
<accession>A0A8S3CIQ4</accession>
<dbReference type="EMBL" id="CAJOBJ010171185">
    <property type="protein sequence ID" value="CAF4883632.1"/>
    <property type="molecule type" value="Genomic_DNA"/>
</dbReference>
<dbReference type="Gene3D" id="3.40.50.300">
    <property type="entry name" value="P-loop containing nucleotide triphosphate hydrolases"/>
    <property type="match status" value="1"/>
</dbReference>